<evidence type="ECO:0000256" key="1">
    <source>
        <dbReference type="SAM" id="MobiDB-lite"/>
    </source>
</evidence>
<name>A0A0L8M823_STRVG</name>
<evidence type="ECO:0000313" key="2">
    <source>
        <dbReference type="EMBL" id="KOG46454.1"/>
    </source>
</evidence>
<dbReference type="AlphaFoldDB" id="A0A0L8M823"/>
<comment type="caution">
    <text evidence="2">The sequence shown here is derived from an EMBL/GenBank/DDBJ whole genome shotgun (WGS) entry which is preliminary data.</text>
</comment>
<feature type="region of interest" description="Disordered" evidence="1">
    <location>
        <begin position="95"/>
        <end position="132"/>
    </location>
</feature>
<feature type="compositionally biased region" description="Basic and acidic residues" evidence="1">
    <location>
        <begin position="472"/>
        <end position="495"/>
    </location>
</feature>
<sequence length="495" mass="53828">MTFTWTDLITLDLAKVNEAATEWKTAAEELAKLHGTVRDGLVKKSEAARWEGANATVTRDFVRSAAKEVDDLQREAKSIHAVLADAHEELTRIQKQAKALADEARQGDPTHNPEPDPGLLVSDGGGGKVRVESSICDAKGPNQRTQDMIRWYADTLAGLVTHAAEVDAAVTRALRASHGADAHDAGHAEYTSLDQDQLPRAMKLAALGGDAKPAQQAELRRLWQSLSPDARMQLWTAHKDDLLAAGLLNPSVKQVASDRGSGKHGAADIEGNDWVTRTKMQALVVLADGGDLNDASRHMKHYLDNTGTPMELPVDKMLTDNKGFQAHVDQLFLQENEKQWREQALTEYERNGGRPVVIPVETRNEGYYFGEAADRNWYYAVGGAQSNVTGVMTVRPGADGKPVVGLDYQVNVWDRYNWDEGKGVTIGKFEIPDGEPSQQHKVGLAQEFNMAGSSSVKHYELGSGAPAPAPDDPGRAGERSDPGRHARDGGGDIDR</sequence>
<dbReference type="PATRIC" id="fig|1961.12.peg.5864"/>
<evidence type="ECO:0000313" key="3">
    <source>
        <dbReference type="Proteomes" id="UP000037084"/>
    </source>
</evidence>
<dbReference type="OrthoDB" id="4763361at2"/>
<feature type="compositionally biased region" description="Basic and acidic residues" evidence="1">
    <location>
        <begin position="100"/>
        <end position="114"/>
    </location>
</feature>
<dbReference type="RefSeq" id="WP_053174580.1">
    <property type="nucleotide sequence ID" value="NZ_LGUV01000348.1"/>
</dbReference>
<dbReference type="Proteomes" id="UP000037084">
    <property type="component" value="Unassembled WGS sequence"/>
</dbReference>
<organism evidence="2 3">
    <name type="scientific">Streptomyces virginiae</name>
    <name type="common">Streptomyces cinnamonensis</name>
    <dbReference type="NCBI Taxonomy" id="1961"/>
    <lineage>
        <taxon>Bacteria</taxon>
        <taxon>Bacillati</taxon>
        <taxon>Actinomycetota</taxon>
        <taxon>Actinomycetes</taxon>
        <taxon>Kitasatosporales</taxon>
        <taxon>Streptomycetaceae</taxon>
        <taxon>Streptomyces</taxon>
    </lineage>
</organism>
<accession>A0A0L8M823</accession>
<gene>
    <name evidence="2" type="ORF">ADK75_26225</name>
</gene>
<reference evidence="3" key="1">
    <citation type="submission" date="2015-07" db="EMBL/GenBank/DDBJ databases">
        <authorList>
            <consortium name="Consortium for Microbial Forensics and Genomics (microFORGE)"/>
            <person name="Knight B.M."/>
            <person name="Roberts D.P."/>
            <person name="Lin D."/>
            <person name="Hari K."/>
            <person name="Fletcher J."/>
            <person name="Melcher U."/>
            <person name="Blagden T."/>
            <person name="Winegar R.A."/>
        </authorList>
    </citation>
    <scope>NUCLEOTIDE SEQUENCE [LARGE SCALE GENOMIC DNA]</scope>
    <source>
        <strain evidence="3">NRRL B-1447</strain>
    </source>
</reference>
<proteinExistence type="predicted"/>
<dbReference type="EMBL" id="LGUV01000348">
    <property type="protein sequence ID" value="KOG46454.1"/>
    <property type="molecule type" value="Genomic_DNA"/>
</dbReference>
<feature type="region of interest" description="Disordered" evidence="1">
    <location>
        <begin position="455"/>
        <end position="495"/>
    </location>
</feature>
<protein>
    <submittedName>
        <fullName evidence="2">Uncharacterized protein</fullName>
    </submittedName>
</protein>